<name>A0ACD5DFY8_9LACO</name>
<accession>A0ACD5DFY8</accession>
<dbReference type="EMBL" id="CP168151">
    <property type="protein sequence ID" value="XFD40316.1"/>
    <property type="molecule type" value="Genomic_DNA"/>
</dbReference>
<organism evidence="1 2">
    <name type="scientific">Lentilactobacillus terminaliae</name>
    <dbReference type="NCBI Taxonomy" id="3003483"/>
    <lineage>
        <taxon>Bacteria</taxon>
        <taxon>Bacillati</taxon>
        <taxon>Bacillota</taxon>
        <taxon>Bacilli</taxon>
        <taxon>Lactobacillales</taxon>
        <taxon>Lactobacillaceae</taxon>
        <taxon>Lentilactobacillus</taxon>
    </lineage>
</organism>
<sequence>MISKLKSSSLMFWSIEILIVVAIIWGCTQIGFMFTPIAIFISTIFIPLLLAGFLFYMLNPIVNILMKVKLGKKKISRTWAVAIVFILLVAAIVLIASVFIPKLVNQVANLANQLPSVINDSQKLLDKIFKDANSQKLLKQIDFNSITHKFSQNLTTYANGILSGVTNGLGSIISTAANVVIVAITVPIVLFYMLKDGPKLAPTIKKMLPEKHQGQIMDLLSEMSKTISKYISGQMIECLFVGTFTAIGYSIIGMRYAMLLGVIAGICNIIPYVGPYIGIAPALAVSLSTGSWLNVVYNIIVVLIVQQVDGNLVYPNVIGKSLQIHPLTIIVILLAAGNIAGLFGMILAIPLYAVVKVVIVHAYNIFQLRD</sequence>
<dbReference type="Proteomes" id="UP001149860">
    <property type="component" value="Chromosome"/>
</dbReference>
<evidence type="ECO:0000313" key="1">
    <source>
        <dbReference type="EMBL" id="XFD40316.1"/>
    </source>
</evidence>
<evidence type="ECO:0000313" key="2">
    <source>
        <dbReference type="Proteomes" id="UP001149860"/>
    </source>
</evidence>
<reference evidence="1" key="1">
    <citation type="submission" date="2024-08" db="EMBL/GenBank/DDBJ databases">
        <title>Lentilactobacillus sp. nov., isolated from tree bark.</title>
        <authorList>
            <person name="Phuengjayaem S."/>
            <person name="Tanasupawat S."/>
        </authorList>
    </citation>
    <scope>NUCLEOTIDE SEQUENCE</scope>
    <source>
        <strain evidence="1">SPB1-3</strain>
    </source>
</reference>
<protein>
    <submittedName>
        <fullName evidence="1">AI-2E family transporter</fullName>
    </submittedName>
</protein>
<proteinExistence type="predicted"/>
<keyword evidence="2" id="KW-1185">Reference proteome</keyword>
<gene>
    <name evidence="1" type="ORF">O0236_003115</name>
</gene>